<accession>X1AAX2</accession>
<reference evidence="1" key="1">
    <citation type="journal article" date="2014" name="Front. Microbiol.">
        <title>High frequency of phylogenetically diverse reductive dehalogenase-homologous genes in deep subseafloor sedimentary metagenomes.</title>
        <authorList>
            <person name="Kawai M."/>
            <person name="Futagami T."/>
            <person name="Toyoda A."/>
            <person name="Takaki Y."/>
            <person name="Nishi S."/>
            <person name="Hori S."/>
            <person name="Arai W."/>
            <person name="Tsubouchi T."/>
            <person name="Morono Y."/>
            <person name="Uchiyama I."/>
            <person name="Ito T."/>
            <person name="Fujiyama A."/>
            <person name="Inagaki F."/>
            <person name="Takami H."/>
        </authorList>
    </citation>
    <scope>NUCLEOTIDE SEQUENCE</scope>
    <source>
        <strain evidence="1">Expedition CK06-06</strain>
    </source>
</reference>
<organism evidence="1">
    <name type="scientific">marine sediment metagenome</name>
    <dbReference type="NCBI Taxonomy" id="412755"/>
    <lineage>
        <taxon>unclassified sequences</taxon>
        <taxon>metagenomes</taxon>
        <taxon>ecological metagenomes</taxon>
    </lineage>
</organism>
<dbReference type="EMBL" id="BART01012327">
    <property type="protein sequence ID" value="GAG79605.1"/>
    <property type="molecule type" value="Genomic_DNA"/>
</dbReference>
<proteinExistence type="predicted"/>
<protein>
    <submittedName>
        <fullName evidence="1">Uncharacterized protein</fullName>
    </submittedName>
</protein>
<name>X1AAX2_9ZZZZ</name>
<evidence type="ECO:0000313" key="1">
    <source>
        <dbReference type="EMBL" id="GAG79605.1"/>
    </source>
</evidence>
<dbReference type="AlphaFoldDB" id="X1AAX2"/>
<gene>
    <name evidence="1" type="ORF">S01H4_25786</name>
</gene>
<comment type="caution">
    <text evidence="1">The sequence shown here is derived from an EMBL/GenBank/DDBJ whole genome shotgun (WGS) entry which is preliminary data.</text>
</comment>
<sequence>MPYVSNKQIIADILRSDSIEPLKSEYDIEDVMIIVNDMNDKVSFLEGLKKKRVKDIKQELDMYDQQLAKLEKVIIKTLESVNKKSLKFPGVGGVSLATRKGKWVVKNEGDLLDVLKSTDEEAHKRVVSSKPVIDKKALDDILDNWEKVDMIPDCVKHEGATKHIKFRFEKSADVDSDKDDDRSFPVEL</sequence>